<evidence type="ECO:0000256" key="7">
    <source>
        <dbReference type="ARBA" id="ARBA00022490"/>
    </source>
</evidence>
<dbReference type="FunFam" id="3.40.1280.10:FF:000001">
    <property type="entry name" value="tRNA (guanine-N(1)-)-methyltransferase"/>
    <property type="match status" value="1"/>
</dbReference>
<keyword evidence="9 15" id="KW-0808">Transferase</keyword>
<comment type="catalytic activity">
    <reaction evidence="14 15 17">
        <text>guanosine(37) in tRNA + S-adenosyl-L-methionine = N(1)-methylguanosine(37) in tRNA + S-adenosyl-L-homocysteine + H(+)</text>
        <dbReference type="Rhea" id="RHEA:36899"/>
        <dbReference type="Rhea" id="RHEA-COMP:10145"/>
        <dbReference type="Rhea" id="RHEA-COMP:10147"/>
        <dbReference type="ChEBI" id="CHEBI:15378"/>
        <dbReference type="ChEBI" id="CHEBI:57856"/>
        <dbReference type="ChEBI" id="CHEBI:59789"/>
        <dbReference type="ChEBI" id="CHEBI:73542"/>
        <dbReference type="ChEBI" id="CHEBI:74269"/>
        <dbReference type="EC" id="2.1.1.228"/>
    </reaction>
</comment>
<evidence type="ECO:0000256" key="12">
    <source>
        <dbReference type="ARBA" id="ARBA00029736"/>
    </source>
</evidence>
<dbReference type="GO" id="GO:0005829">
    <property type="term" value="C:cytosol"/>
    <property type="evidence" value="ECO:0007669"/>
    <property type="project" value="TreeGrafter"/>
</dbReference>
<evidence type="ECO:0000256" key="3">
    <source>
        <dbReference type="ARBA" id="ARBA00007630"/>
    </source>
</evidence>
<name>A0A1M6R4K0_9BACT</name>
<evidence type="ECO:0000256" key="1">
    <source>
        <dbReference type="ARBA" id="ARBA00002634"/>
    </source>
</evidence>
<dbReference type="InterPro" id="IPR016009">
    <property type="entry name" value="tRNA_MeTrfase_TRMD/TRM10"/>
</dbReference>
<feature type="binding site" evidence="15 16">
    <location>
        <begin position="134"/>
        <end position="139"/>
    </location>
    <ligand>
        <name>S-adenosyl-L-methionine</name>
        <dbReference type="ChEBI" id="CHEBI:59789"/>
    </ligand>
</feature>
<dbReference type="Proteomes" id="UP000183994">
    <property type="component" value="Unassembled WGS sequence"/>
</dbReference>
<keyword evidence="20" id="KW-1185">Reference proteome</keyword>
<dbReference type="Gene3D" id="3.40.1280.10">
    <property type="match status" value="1"/>
</dbReference>
<dbReference type="AlphaFoldDB" id="A0A1M6R4K0"/>
<organism evidence="19 20">
    <name type="scientific">Desulfatibacillum alkenivorans DSM 16219</name>
    <dbReference type="NCBI Taxonomy" id="1121393"/>
    <lineage>
        <taxon>Bacteria</taxon>
        <taxon>Pseudomonadati</taxon>
        <taxon>Thermodesulfobacteriota</taxon>
        <taxon>Desulfobacteria</taxon>
        <taxon>Desulfobacterales</taxon>
        <taxon>Desulfatibacillaceae</taxon>
        <taxon>Desulfatibacillum</taxon>
    </lineage>
</organism>
<dbReference type="InterPro" id="IPR029028">
    <property type="entry name" value="Alpha/beta_knot_MTases"/>
</dbReference>
<comment type="similarity">
    <text evidence="3 15 17">Belongs to the RNA methyltransferase TrmD family.</text>
</comment>
<dbReference type="PANTHER" id="PTHR46417:SF1">
    <property type="entry name" value="TRNA (GUANINE-N(1)-)-METHYLTRANSFERASE"/>
    <property type="match status" value="1"/>
</dbReference>
<evidence type="ECO:0000256" key="13">
    <source>
        <dbReference type="ARBA" id="ARBA00033392"/>
    </source>
</evidence>
<evidence type="ECO:0000256" key="6">
    <source>
        <dbReference type="ARBA" id="ARBA00014679"/>
    </source>
</evidence>
<dbReference type="EC" id="2.1.1.228" evidence="5 15"/>
<comment type="function">
    <text evidence="1 15 17">Specifically methylates guanosine-37 in various tRNAs.</text>
</comment>
<keyword evidence="8 15" id="KW-0489">Methyltransferase</keyword>
<dbReference type="SUPFAM" id="SSF75217">
    <property type="entry name" value="alpha/beta knot"/>
    <property type="match status" value="1"/>
</dbReference>
<evidence type="ECO:0000256" key="10">
    <source>
        <dbReference type="ARBA" id="ARBA00022691"/>
    </source>
</evidence>
<dbReference type="InterPro" id="IPR023148">
    <property type="entry name" value="tRNA_m1G_MeTrfase_C_sf"/>
</dbReference>
<dbReference type="GO" id="GO:0052906">
    <property type="term" value="F:tRNA (guanine(37)-N1)-methyltransferase activity"/>
    <property type="evidence" value="ECO:0007669"/>
    <property type="project" value="UniProtKB-UniRule"/>
</dbReference>
<evidence type="ECO:0000313" key="19">
    <source>
        <dbReference type="EMBL" id="SHK27399.1"/>
    </source>
</evidence>
<dbReference type="NCBIfam" id="TIGR00088">
    <property type="entry name" value="trmD"/>
    <property type="match status" value="1"/>
</dbReference>
<dbReference type="CDD" id="cd18080">
    <property type="entry name" value="TrmD-like"/>
    <property type="match status" value="1"/>
</dbReference>
<comment type="subunit">
    <text evidence="4 15 17">Homodimer.</text>
</comment>
<evidence type="ECO:0000256" key="17">
    <source>
        <dbReference type="RuleBase" id="RU003464"/>
    </source>
</evidence>
<dbReference type="EMBL" id="FQZU01000021">
    <property type="protein sequence ID" value="SHK27399.1"/>
    <property type="molecule type" value="Genomic_DNA"/>
</dbReference>
<evidence type="ECO:0000256" key="2">
    <source>
        <dbReference type="ARBA" id="ARBA00004496"/>
    </source>
</evidence>
<comment type="subcellular location">
    <subcellularLocation>
        <location evidence="2 15 17">Cytoplasm</location>
    </subcellularLocation>
</comment>
<keyword evidence="7 15" id="KW-0963">Cytoplasm</keyword>
<evidence type="ECO:0000256" key="5">
    <source>
        <dbReference type="ARBA" id="ARBA00012807"/>
    </source>
</evidence>
<evidence type="ECO:0000256" key="4">
    <source>
        <dbReference type="ARBA" id="ARBA00011738"/>
    </source>
</evidence>
<evidence type="ECO:0000256" key="9">
    <source>
        <dbReference type="ARBA" id="ARBA00022679"/>
    </source>
</evidence>
<evidence type="ECO:0000259" key="18">
    <source>
        <dbReference type="Pfam" id="PF01746"/>
    </source>
</evidence>
<evidence type="ECO:0000256" key="14">
    <source>
        <dbReference type="ARBA" id="ARBA00047783"/>
    </source>
</evidence>
<protein>
    <recommendedName>
        <fullName evidence="6 15">tRNA (guanine-N(1)-)-methyltransferase</fullName>
        <ecNumber evidence="5 15">2.1.1.228</ecNumber>
    </recommendedName>
    <alternativeName>
        <fullName evidence="12 15">M1G-methyltransferase</fullName>
    </alternativeName>
    <alternativeName>
        <fullName evidence="13 15">tRNA [GM37] methyltransferase</fullName>
    </alternativeName>
</protein>
<dbReference type="InterPro" id="IPR002649">
    <property type="entry name" value="tRNA_m1G_MeTrfase_TrmD"/>
</dbReference>
<evidence type="ECO:0000313" key="20">
    <source>
        <dbReference type="Proteomes" id="UP000183994"/>
    </source>
</evidence>
<dbReference type="Pfam" id="PF01746">
    <property type="entry name" value="tRNA_m1G_MT"/>
    <property type="match status" value="1"/>
</dbReference>
<proteinExistence type="inferred from homology"/>
<dbReference type="NCBIfam" id="NF000648">
    <property type="entry name" value="PRK00026.1"/>
    <property type="match status" value="1"/>
</dbReference>
<dbReference type="HAMAP" id="MF_00605">
    <property type="entry name" value="TrmD"/>
    <property type="match status" value="1"/>
</dbReference>
<dbReference type="InterPro" id="IPR029026">
    <property type="entry name" value="tRNA_m1G_MTases_N"/>
</dbReference>
<dbReference type="PANTHER" id="PTHR46417">
    <property type="entry name" value="TRNA (GUANINE-N(1)-)-METHYLTRANSFERASE"/>
    <property type="match status" value="1"/>
</dbReference>
<evidence type="ECO:0000256" key="11">
    <source>
        <dbReference type="ARBA" id="ARBA00022694"/>
    </source>
</evidence>
<evidence type="ECO:0000256" key="8">
    <source>
        <dbReference type="ARBA" id="ARBA00022603"/>
    </source>
</evidence>
<keyword evidence="11 15" id="KW-0819">tRNA processing</keyword>
<gene>
    <name evidence="15" type="primary">trmD</name>
    <name evidence="19" type="ORF">SAMN02745216_03190</name>
</gene>
<feature type="domain" description="tRNA methyltransferase TRMD/TRM10-type" evidence="18">
    <location>
        <begin position="4"/>
        <end position="226"/>
    </location>
</feature>
<evidence type="ECO:0000256" key="16">
    <source>
        <dbReference type="PIRSR" id="PIRSR000386-1"/>
    </source>
</evidence>
<dbReference type="Gene3D" id="1.10.1270.20">
    <property type="entry name" value="tRNA(m1g37)methyltransferase, domain 2"/>
    <property type="match status" value="1"/>
</dbReference>
<sequence>MIVNFVVLTLFPLMFPAFAGHGIVRRAVEQGLVDIEALNIRDFAEGRHSTTDDRPYGGGNGMVLKPEPLAKAIRAAKEVHTDAKVVFLGPRGRLFDQEKAARLAGEKDIIMVCGRYEGIDERIAATLIDEEISIGDYILSGGETAAMVVMDAIIRLIPGALGNESSAEQESFSNQLLEHSHFTRPPVFEGMETPEILLSGDHGKIDQWRTRASLLYTLANRPDLLEGREFSKEEITILENWGRQIADIIRTQGLHGPDALSRNR</sequence>
<reference evidence="20" key="1">
    <citation type="submission" date="2016-11" db="EMBL/GenBank/DDBJ databases">
        <authorList>
            <person name="Varghese N."/>
            <person name="Submissions S."/>
        </authorList>
    </citation>
    <scope>NUCLEOTIDE SEQUENCE [LARGE SCALE GENOMIC DNA]</scope>
    <source>
        <strain evidence="20">DSM 16219</strain>
    </source>
</reference>
<dbReference type="GO" id="GO:0002939">
    <property type="term" value="P:tRNA N1-guanine methylation"/>
    <property type="evidence" value="ECO:0007669"/>
    <property type="project" value="TreeGrafter"/>
</dbReference>
<accession>A0A1M6R4K0</accession>
<dbReference type="PIRSF" id="PIRSF000386">
    <property type="entry name" value="tRNA_mtase"/>
    <property type="match status" value="1"/>
</dbReference>
<keyword evidence="10 15" id="KW-0949">S-adenosyl-L-methionine</keyword>
<evidence type="ECO:0000256" key="15">
    <source>
        <dbReference type="HAMAP-Rule" id="MF_00605"/>
    </source>
</evidence>
<dbReference type="STRING" id="1121393.SAMN02745216_03190"/>
<feature type="binding site" evidence="15 16">
    <location>
        <position position="114"/>
    </location>
    <ligand>
        <name>S-adenosyl-L-methionine</name>
        <dbReference type="ChEBI" id="CHEBI:59789"/>
    </ligand>
</feature>